<dbReference type="PROSITE" id="PS50928">
    <property type="entry name" value="ABC_TM1"/>
    <property type="match status" value="1"/>
</dbReference>
<evidence type="ECO:0000256" key="4">
    <source>
        <dbReference type="ARBA" id="ARBA00022692"/>
    </source>
</evidence>
<evidence type="ECO:0000256" key="1">
    <source>
        <dbReference type="ARBA" id="ARBA00004651"/>
    </source>
</evidence>
<evidence type="ECO:0000259" key="8">
    <source>
        <dbReference type="PROSITE" id="PS50928"/>
    </source>
</evidence>
<dbReference type="InterPro" id="IPR000515">
    <property type="entry name" value="MetI-like"/>
</dbReference>
<keyword evidence="6 7" id="KW-0472">Membrane</keyword>
<dbReference type="Gene3D" id="1.10.3720.10">
    <property type="entry name" value="MetI-like"/>
    <property type="match status" value="1"/>
</dbReference>
<evidence type="ECO:0000256" key="3">
    <source>
        <dbReference type="ARBA" id="ARBA00022475"/>
    </source>
</evidence>
<keyword evidence="10" id="KW-1185">Reference proteome</keyword>
<gene>
    <name evidence="9" type="ORF">J2Z66_005403</name>
</gene>
<dbReference type="SUPFAM" id="SSF161098">
    <property type="entry name" value="MetI-like"/>
    <property type="match status" value="1"/>
</dbReference>
<protein>
    <submittedName>
        <fullName evidence="9">Aldouronate transport system permease protein</fullName>
    </submittedName>
</protein>
<reference evidence="9 10" key="1">
    <citation type="submission" date="2021-03" db="EMBL/GenBank/DDBJ databases">
        <title>Genomic Encyclopedia of Type Strains, Phase IV (KMG-IV): sequencing the most valuable type-strain genomes for metagenomic binning, comparative biology and taxonomic classification.</title>
        <authorList>
            <person name="Goeker M."/>
        </authorList>
    </citation>
    <scope>NUCLEOTIDE SEQUENCE [LARGE SCALE GENOMIC DNA]</scope>
    <source>
        <strain evidence="9 10">DSM 26048</strain>
    </source>
</reference>
<accession>A0ABS4J1T0</accession>
<dbReference type="InterPro" id="IPR035906">
    <property type="entry name" value="MetI-like_sf"/>
</dbReference>
<feature type="transmembrane region" description="Helical" evidence="7">
    <location>
        <begin position="145"/>
        <end position="166"/>
    </location>
</feature>
<dbReference type="RefSeq" id="WP_209975658.1">
    <property type="nucleotide sequence ID" value="NZ_JAGGLB010000021.1"/>
</dbReference>
<dbReference type="EMBL" id="JAGGLB010000021">
    <property type="protein sequence ID" value="MBP1993777.1"/>
    <property type="molecule type" value="Genomic_DNA"/>
</dbReference>
<dbReference type="CDD" id="cd06261">
    <property type="entry name" value="TM_PBP2"/>
    <property type="match status" value="1"/>
</dbReference>
<evidence type="ECO:0000256" key="2">
    <source>
        <dbReference type="ARBA" id="ARBA00022448"/>
    </source>
</evidence>
<sequence length="296" mass="33133">MQTRFHLTWGSRLFNVVNYTFLIALSLLCVLPMVHILAVSFSSSSAASAGLVTLWPIDITTKSYSFILSNQKFLNAMVITLERVLLGTTLSMLLIVITAYPLSKENASLKFRTVYAWFFVLTILFSGGLIPWYMTIKYVGIMDTIWALILPGAVPVFSVILLLNFFRSLPKELEESSFMDGAGYWTVLWRIYAPLSLPALATVGLFTIVGHWNSWFDGIILMNSPDNYPLASFLQKVIVGVNMDLLSSQDIQTLSVISDRTTRAAQIFVGALPVLLVYPFLQRFFMKGLILGSVKE</sequence>
<keyword evidence="5 7" id="KW-1133">Transmembrane helix</keyword>
<proteinExistence type="predicted"/>
<evidence type="ECO:0000256" key="7">
    <source>
        <dbReference type="SAM" id="Phobius"/>
    </source>
</evidence>
<evidence type="ECO:0000256" key="6">
    <source>
        <dbReference type="ARBA" id="ARBA00023136"/>
    </source>
</evidence>
<feature type="transmembrane region" description="Helical" evidence="7">
    <location>
        <begin position="187"/>
        <end position="212"/>
    </location>
</feature>
<dbReference type="PANTHER" id="PTHR43744">
    <property type="entry name" value="ABC TRANSPORTER PERMEASE PROTEIN MG189-RELATED-RELATED"/>
    <property type="match status" value="1"/>
</dbReference>
<feature type="transmembrane region" description="Helical" evidence="7">
    <location>
        <begin position="264"/>
        <end position="281"/>
    </location>
</feature>
<evidence type="ECO:0000256" key="5">
    <source>
        <dbReference type="ARBA" id="ARBA00022989"/>
    </source>
</evidence>
<comment type="subcellular location">
    <subcellularLocation>
        <location evidence="1">Cell membrane</location>
        <topology evidence="1">Multi-pass membrane protein</topology>
    </subcellularLocation>
</comment>
<comment type="caution">
    <text evidence="9">The sequence shown here is derived from an EMBL/GenBank/DDBJ whole genome shotgun (WGS) entry which is preliminary data.</text>
</comment>
<feature type="domain" description="ABC transmembrane type-1" evidence="8">
    <location>
        <begin position="77"/>
        <end position="278"/>
    </location>
</feature>
<feature type="transmembrane region" description="Helical" evidence="7">
    <location>
        <begin position="114"/>
        <end position="133"/>
    </location>
</feature>
<feature type="transmembrane region" description="Helical" evidence="7">
    <location>
        <begin position="73"/>
        <end position="102"/>
    </location>
</feature>
<keyword evidence="3" id="KW-1003">Cell membrane</keyword>
<keyword evidence="4 7" id="KW-0812">Transmembrane</keyword>
<organism evidence="9 10">
    <name type="scientific">Paenibacillus eucommiae</name>
    <dbReference type="NCBI Taxonomy" id="1355755"/>
    <lineage>
        <taxon>Bacteria</taxon>
        <taxon>Bacillati</taxon>
        <taxon>Bacillota</taxon>
        <taxon>Bacilli</taxon>
        <taxon>Bacillales</taxon>
        <taxon>Paenibacillaceae</taxon>
        <taxon>Paenibacillus</taxon>
    </lineage>
</organism>
<evidence type="ECO:0000313" key="9">
    <source>
        <dbReference type="EMBL" id="MBP1993777.1"/>
    </source>
</evidence>
<dbReference type="PANTHER" id="PTHR43744:SF9">
    <property type="entry name" value="POLYGALACTURONAN_RHAMNOGALACTURONAN TRANSPORT SYSTEM PERMEASE PROTEIN YTCP"/>
    <property type="match status" value="1"/>
</dbReference>
<dbReference type="Proteomes" id="UP001519287">
    <property type="component" value="Unassembled WGS sequence"/>
</dbReference>
<keyword evidence="2" id="KW-0813">Transport</keyword>
<name>A0ABS4J1T0_9BACL</name>
<evidence type="ECO:0000313" key="10">
    <source>
        <dbReference type="Proteomes" id="UP001519287"/>
    </source>
</evidence>